<dbReference type="NCBIfam" id="TIGR00213">
    <property type="entry name" value="GmhB_yaeD"/>
    <property type="match status" value="1"/>
</dbReference>
<evidence type="ECO:0000256" key="3">
    <source>
        <dbReference type="ARBA" id="ARBA00022723"/>
    </source>
</evidence>
<dbReference type="EC" id="3.1.3.-" evidence="11"/>
<feature type="active site" description="Nucleophile" evidence="12">
    <location>
        <position position="8"/>
    </location>
</feature>
<evidence type="ECO:0000256" key="11">
    <source>
        <dbReference type="PIRNR" id="PIRNR004682"/>
    </source>
</evidence>
<feature type="binding site" evidence="15">
    <location>
        <position position="91"/>
    </location>
    <ligand>
        <name>Zn(2+)</name>
        <dbReference type="ChEBI" id="CHEBI:29105"/>
    </ligand>
</feature>
<dbReference type="InterPro" id="IPR023214">
    <property type="entry name" value="HAD_sf"/>
</dbReference>
<comment type="subcellular location">
    <subcellularLocation>
        <location evidence="1 11">Cytoplasm</location>
    </subcellularLocation>
</comment>
<evidence type="ECO:0000256" key="6">
    <source>
        <dbReference type="ARBA" id="ARBA00023277"/>
    </source>
</evidence>
<feature type="binding site" evidence="15">
    <location>
        <position position="134"/>
    </location>
    <ligand>
        <name>Mg(2+)</name>
        <dbReference type="ChEBI" id="CHEBI:18420"/>
    </ligand>
</feature>
<evidence type="ECO:0000256" key="5">
    <source>
        <dbReference type="ARBA" id="ARBA00022833"/>
    </source>
</evidence>
<gene>
    <name evidence="16" type="primary">gmhB</name>
    <name evidence="16" type="ORF">LKD32_05025</name>
</gene>
<dbReference type="NCBIfam" id="TIGR01662">
    <property type="entry name" value="HAD-SF-IIIA"/>
    <property type="match status" value="1"/>
</dbReference>
<feature type="binding site" evidence="15">
    <location>
        <position position="133"/>
    </location>
    <ligand>
        <name>Mg(2+)</name>
        <dbReference type="ChEBI" id="CHEBI:18420"/>
    </ligand>
</feature>
<feature type="binding site" evidence="15">
    <location>
        <position position="8"/>
    </location>
    <ligand>
        <name>Mg(2+)</name>
        <dbReference type="ChEBI" id="CHEBI:18420"/>
    </ligand>
</feature>
<feature type="site" description="Contributes to substrate recognition" evidence="14">
    <location>
        <position position="107"/>
    </location>
</feature>
<evidence type="ECO:0000256" key="15">
    <source>
        <dbReference type="PIRSR" id="PIRSR004682-4"/>
    </source>
</evidence>
<dbReference type="Pfam" id="PF13242">
    <property type="entry name" value="Hydrolase_like"/>
    <property type="match status" value="1"/>
</dbReference>
<dbReference type="InterPro" id="IPR004446">
    <property type="entry name" value="Heptose_bisP_phosphatase"/>
</dbReference>
<dbReference type="NCBIfam" id="NF006506">
    <property type="entry name" value="PRK08942.1"/>
    <property type="match status" value="1"/>
</dbReference>
<evidence type="ECO:0000256" key="10">
    <source>
        <dbReference type="ARBA" id="ARBA00061616"/>
    </source>
</evidence>
<dbReference type="PANTHER" id="PTHR42891">
    <property type="entry name" value="D-GLYCERO-BETA-D-MANNO-HEPTOSE-1,7-BISPHOSPHATE 7-PHOSPHATASE"/>
    <property type="match status" value="1"/>
</dbReference>
<reference evidence="16" key="1">
    <citation type="submission" date="2021-10" db="EMBL/GenBank/DDBJ databases">
        <title>Anaerobic single-cell dispensing facilitates the cultivation of human gut bacteria.</title>
        <authorList>
            <person name="Afrizal A."/>
        </authorList>
    </citation>
    <scope>NUCLEOTIDE SEQUENCE</scope>
    <source>
        <strain evidence="16">CLA-AA-H274</strain>
    </source>
</reference>
<dbReference type="AlphaFoldDB" id="A0AAE3AR77"/>
<feature type="site" description="Stabilizes the phosphoryl group" evidence="14">
    <location>
        <position position="108"/>
    </location>
</feature>
<dbReference type="NCBIfam" id="TIGR01656">
    <property type="entry name" value="Histidinol-ppas"/>
    <property type="match status" value="1"/>
</dbReference>
<keyword evidence="5 15" id="KW-0862">Zinc</keyword>
<keyword evidence="2 11" id="KW-0963">Cytoplasm</keyword>
<evidence type="ECO:0000256" key="12">
    <source>
        <dbReference type="PIRSR" id="PIRSR004682-1"/>
    </source>
</evidence>
<dbReference type="CDD" id="cd07503">
    <property type="entry name" value="HAD_HisB-N"/>
    <property type="match status" value="1"/>
</dbReference>
<feature type="binding site" evidence="13">
    <location>
        <begin position="8"/>
        <end position="10"/>
    </location>
    <ligand>
        <name>substrate</name>
    </ligand>
</feature>
<keyword evidence="17" id="KW-1185">Reference proteome</keyword>
<dbReference type="InterPro" id="IPR006549">
    <property type="entry name" value="HAD-SF_hydro_IIIA"/>
</dbReference>
<evidence type="ECO:0000256" key="13">
    <source>
        <dbReference type="PIRSR" id="PIRSR004682-2"/>
    </source>
</evidence>
<keyword evidence="3 15" id="KW-0479">Metal-binding</keyword>
<comment type="similarity">
    <text evidence="10 11">Belongs to the gmhB family.</text>
</comment>
<keyword evidence="6 11" id="KW-0119">Carbohydrate metabolism</keyword>
<evidence type="ECO:0000313" key="17">
    <source>
        <dbReference type="Proteomes" id="UP001198962"/>
    </source>
</evidence>
<feature type="binding site" evidence="15">
    <location>
        <position position="104"/>
    </location>
    <ligand>
        <name>Zn(2+)</name>
        <dbReference type="ChEBI" id="CHEBI:29105"/>
    </ligand>
</feature>
<dbReference type="GO" id="GO:0005737">
    <property type="term" value="C:cytoplasm"/>
    <property type="evidence" value="ECO:0007669"/>
    <property type="project" value="UniProtKB-SubCell"/>
</dbReference>
<comment type="catalytic activity">
    <reaction evidence="7">
        <text>D-glycero-alpha-D-manno-heptose 1,7-bisphosphate + H2O = D-glycero-alpha-D-manno-heptose 1-phosphate + phosphate</text>
        <dbReference type="Rhea" id="RHEA:28522"/>
        <dbReference type="ChEBI" id="CHEBI:15377"/>
        <dbReference type="ChEBI" id="CHEBI:43474"/>
        <dbReference type="ChEBI" id="CHEBI:60207"/>
        <dbReference type="ChEBI" id="CHEBI:61574"/>
        <dbReference type="EC" id="3.1.3.83"/>
    </reaction>
</comment>
<proteinExistence type="inferred from homology"/>
<dbReference type="PANTHER" id="PTHR42891:SF1">
    <property type="entry name" value="D-GLYCERO-BETA-D-MANNO-HEPTOSE-1,7-BISPHOSPHATE 7-PHOSPHATASE"/>
    <property type="match status" value="1"/>
</dbReference>
<feature type="binding site" evidence="13">
    <location>
        <begin position="16"/>
        <end position="19"/>
    </location>
    <ligand>
        <name>substrate</name>
    </ligand>
</feature>
<feature type="binding site" evidence="13">
    <location>
        <begin position="107"/>
        <end position="108"/>
    </location>
    <ligand>
        <name>substrate</name>
    </ligand>
</feature>
<feature type="site" description="Stabilizes the phosphoryl group" evidence="14">
    <location>
        <position position="50"/>
    </location>
</feature>
<dbReference type="SUPFAM" id="SSF56784">
    <property type="entry name" value="HAD-like"/>
    <property type="match status" value="1"/>
</dbReference>
<feature type="binding site" evidence="13">
    <location>
        <position position="134"/>
    </location>
    <ligand>
        <name>substrate</name>
    </ligand>
</feature>
<organism evidence="16 17">
    <name type="scientific">Brotaphodocola catenula</name>
    <dbReference type="NCBI Taxonomy" id="2885361"/>
    <lineage>
        <taxon>Bacteria</taxon>
        <taxon>Bacillati</taxon>
        <taxon>Bacillota</taxon>
        <taxon>Clostridia</taxon>
        <taxon>Lachnospirales</taxon>
        <taxon>Lachnospiraceae</taxon>
        <taxon>Brotaphodocola</taxon>
    </lineage>
</organism>
<evidence type="ECO:0000256" key="4">
    <source>
        <dbReference type="ARBA" id="ARBA00022801"/>
    </source>
</evidence>
<dbReference type="InterPro" id="IPR036412">
    <property type="entry name" value="HAD-like_sf"/>
</dbReference>
<keyword evidence="15" id="KW-0460">Magnesium</keyword>
<dbReference type="GO" id="GO:0005975">
    <property type="term" value="P:carbohydrate metabolic process"/>
    <property type="evidence" value="ECO:0007669"/>
    <property type="project" value="InterPro"/>
</dbReference>
<evidence type="ECO:0000256" key="8">
    <source>
        <dbReference type="ARBA" id="ARBA00058363"/>
    </source>
</evidence>
<feature type="binding site" evidence="15">
    <location>
        <position position="106"/>
    </location>
    <ligand>
        <name>Zn(2+)</name>
        <dbReference type="ChEBI" id="CHEBI:29105"/>
    </ligand>
</feature>
<accession>A0AAE3AR77</accession>
<feature type="binding site" evidence="15">
    <location>
        <position position="89"/>
    </location>
    <ligand>
        <name>Zn(2+)</name>
        <dbReference type="ChEBI" id="CHEBI:29105"/>
    </ligand>
</feature>
<evidence type="ECO:0000256" key="1">
    <source>
        <dbReference type="ARBA" id="ARBA00004496"/>
    </source>
</evidence>
<protein>
    <recommendedName>
        <fullName evidence="11">D,D-heptose 1,7-bisphosphate phosphatase</fullName>
        <ecNumber evidence="11">3.1.3.-</ecNumber>
    </recommendedName>
</protein>
<dbReference type="Proteomes" id="UP001198962">
    <property type="component" value="Unassembled WGS sequence"/>
</dbReference>
<evidence type="ECO:0000256" key="9">
    <source>
        <dbReference type="ARBA" id="ARBA00060656"/>
    </source>
</evidence>
<comment type="pathway">
    <text evidence="9">Nucleotide-sugar biosynthesis; GDP-D-glycero-alpha-D-manno-heptose biosynthesis; GDP-D-glycero-alpha-D-manno-heptose from D-glycero-alpha-D-manno-heptose 7-phosphate: step 2/3.</text>
</comment>
<evidence type="ECO:0000313" key="16">
    <source>
        <dbReference type="EMBL" id="MCC2164255.1"/>
    </source>
</evidence>
<comment type="cofactor">
    <cofactor evidence="15">
        <name>Mg(2+)</name>
        <dbReference type="ChEBI" id="CHEBI:18420"/>
    </cofactor>
</comment>
<evidence type="ECO:0000256" key="14">
    <source>
        <dbReference type="PIRSR" id="PIRSR004682-3"/>
    </source>
</evidence>
<dbReference type="GO" id="GO:0016791">
    <property type="term" value="F:phosphatase activity"/>
    <property type="evidence" value="ECO:0007669"/>
    <property type="project" value="InterPro"/>
</dbReference>
<dbReference type="FunFam" id="3.40.50.1000:FF:000037">
    <property type="entry name" value="D,D-heptose 1,7-bisphosphate phosphatase"/>
    <property type="match status" value="1"/>
</dbReference>
<dbReference type="RefSeq" id="WP_308450940.1">
    <property type="nucleotide sequence ID" value="NZ_JAJEPU010000010.1"/>
</dbReference>
<feature type="binding site" evidence="13">
    <location>
        <begin position="50"/>
        <end position="53"/>
    </location>
    <ligand>
        <name>substrate</name>
    </ligand>
</feature>
<comment type="function">
    <text evidence="8">Converts the D-glycero-alpha-D-manno-heptose 1,7-bisphosphate intermediate into D-glycero-alpha-D-manno-heptose 1-phosphate by removing the phosphate group at the C-7 position.</text>
</comment>
<feature type="binding site" evidence="15">
    <location>
        <position position="10"/>
    </location>
    <ligand>
        <name>Mg(2+)</name>
        <dbReference type="ChEBI" id="CHEBI:18420"/>
    </ligand>
</feature>
<evidence type="ECO:0000256" key="7">
    <source>
        <dbReference type="ARBA" id="ARBA00051130"/>
    </source>
</evidence>
<dbReference type="Gene3D" id="3.40.50.1000">
    <property type="entry name" value="HAD superfamily/HAD-like"/>
    <property type="match status" value="1"/>
</dbReference>
<dbReference type="GO" id="GO:0046872">
    <property type="term" value="F:metal ion binding"/>
    <property type="evidence" value="ECO:0007669"/>
    <property type="project" value="UniProtKB-KW"/>
</dbReference>
<comment type="cofactor">
    <cofactor evidence="15">
        <name>Zn(2+)</name>
        <dbReference type="ChEBI" id="CHEBI:29105"/>
    </cofactor>
</comment>
<dbReference type="EMBL" id="JAJEPU010000010">
    <property type="protein sequence ID" value="MCC2164255.1"/>
    <property type="molecule type" value="Genomic_DNA"/>
</dbReference>
<comment type="caution">
    <text evidence="16">The sequence shown here is derived from an EMBL/GenBank/DDBJ whole genome shotgun (WGS) entry which is preliminary data.</text>
</comment>
<name>A0AAE3AR77_9FIRM</name>
<sequence>MERVIFLDRDGTLNEEVNYLHRKEDLVLLPGVAEALGELKRAGYRLVVVTNQAGVARGYYGEDEVVSLHAYMNELLAPQGAQIDHFFYCPHHPEHGIGIYKKACHCRKPETGMFEMAEQYYEIDKEHSWMIGDKKIDVEAGRNYGVHTILVGTGYGAEERAEAEENLHEGESLPWDFYADTLLEAVEEILKSNDLEKGTKQET</sequence>
<dbReference type="PIRSF" id="PIRSF004682">
    <property type="entry name" value="GmhB"/>
    <property type="match status" value="1"/>
</dbReference>
<evidence type="ECO:0000256" key="2">
    <source>
        <dbReference type="ARBA" id="ARBA00022490"/>
    </source>
</evidence>
<keyword evidence="4 11" id="KW-0378">Hydrolase</keyword>
<feature type="active site" description="Proton donor" evidence="12">
    <location>
        <position position="10"/>
    </location>
</feature>
<dbReference type="InterPro" id="IPR006543">
    <property type="entry name" value="Histidinol-phos"/>
</dbReference>